<gene>
    <name evidence="3" type="ORF">U27_03463</name>
</gene>
<feature type="transmembrane region" description="Helical" evidence="1">
    <location>
        <begin position="37"/>
        <end position="58"/>
    </location>
</feature>
<keyword evidence="1" id="KW-1133">Transmembrane helix</keyword>
<feature type="transmembrane region" description="Helical" evidence="1">
    <location>
        <begin position="113"/>
        <end position="140"/>
    </location>
</feature>
<name>A0A081BVZ6_VECG1</name>
<dbReference type="EMBL" id="DF820464">
    <property type="protein sequence ID" value="GAK56501.1"/>
    <property type="molecule type" value="Genomic_DNA"/>
</dbReference>
<reference evidence="3" key="1">
    <citation type="journal article" date="2015" name="PeerJ">
        <title>First genomic representation of candidate bacterial phylum KSB3 points to enhanced environmental sensing as a trigger of wastewater bulking.</title>
        <authorList>
            <person name="Sekiguchi Y."/>
            <person name="Ohashi A."/>
            <person name="Parks D.H."/>
            <person name="Yamauchi T."/>
            <person name="Tyson G.W."/>
            <person name="Hugenholtz P."/>
        </authorList>
    </citation>
    <scope>NUCLEOTIDE SEQUENCE [LARGE SCALE GENOMIC DNA]</scope>
</reference>
<dbReference type="Proteomes" id="UP000030661">
    <property type="component" value="Unassembled WGS sequence"/>
</dbReference>
<sequence length="183" mass="20494">MKFWVEGKGVYVLAALLTVIIGIIAVVVYQSPTKRRFLGNIVVPCVFIALAFFFAVIASGFPAEEAGPEIIPYLWCLLLAIFSGFILIRTWMGKAEPDPQSGRLDMLARFIGATLAYLIGMQLVGYYLTTFIFLVAVIYFLGYRKYVTLFAVAGGWVLFAYLVFQRMLYVPFPVGKLIEMLSD</sequence>
<dbReference type="Pfam" id="PF07331">
    <property type="entry name" value="TctB"/>
    <property type="match status" value="1"/>
</dbReference>
<protein>
    <recommendedName>
        <fullName evidence="2">DUF1468 domain-containing protein</fullName>
    </recommendedName>
</protein>
<evidence type="ECO:0000259" key="2">
    <source>
        <dbReference type="Pfam" id="PF07331"/>
    </source>
</evidence>
<feature type="transmembrane region" description="Helical" evidence="1">
    <location>
        <begin position="146"/>
        <end position="164"/>
    </location>
</feature>
<evidence type="ECO:0000256" key="1">
    <source>
        <dbReference type="SAM" id="Phobius"/>
    </source>
</evidence>
<keyword evidence="4" id="KW-1185">Reference proteome</keyword>
<organism evidence="3">
    <name type="scientific">Vecturithrix granuli</name>
    <dbReference type="NCBI Taxonomy" id="1499967"/>
    <lineage>
        <taxon>Bacteria</taxon>
        <taxon>Candidatus Moduliflexota</taxon>
        <taxon>Candidatus Vecturitrichia</taxon>
        <taxon>Candidatus Vecturitrichales</taxon>
        <taxon>Candidatus Vecturitrichaceae</taxon>
        <taxon>Candidatus Vecturithrix</taxon>
    </lineage>
</organism>
<proteinExistence type="predicted"/>
<evidence type="ECO:0000313" key="3">
    <source>
        <dbReference type="EMBL" id="GAK56501.1"/>
    </source>
</evidence>
<feature type="transmembrane region" description="Helical" evidence="1">
    <location>
        <begin position="12"/>
        <end position="30"/>
    </location>
</feature>
<dbReference type="InterPro" id="IPR009936">
    <property type="entry name" value="DUF1468"/>
</dbReference>
<keyword evidence="1" id="KW-0812">Transmembrane</keyword>
<dbReference type="HOGENOM" id="CLU_1472446_0_0_0"/>
<feature type="domain" description="DUF1468" evidence="2">
    <location>
        <begin position="43"/>
        <end position="173"/>
    </location>
</feature>
<accession>A0A081BVZ6</accession>
<dbReference type="AlphaFoldDB" id="A0A081BVZ6"/>
<feature type="transmembrane region" description="Helical" evidence="1">
    <location>
        <begin position="70"/>
        <end position="92"/>
    </location>
</feature>
<evidence type="ECO:0000313" key="4">
    <source>
        <dbReference type="Proteomes" id="UP000030661"/>
    </source>
</evidence>
<dbReference type="STRING" id="1499967.U27_03463"/>
<keyword evidence="1" id="KW-0472">Membrane</keyword>